<reference evidence="2" key="2">
    <citation type="submission" date="2023-06" db="EMBL/GenBank/DDBJ databases">
        <authorList>
            <person name="Kobayashi Y."/>
            <person name="Kayamori A."/>
            <person name="Aoki K."/>
            <person name="Shiwa Y."/>
            <person name="Fujita N."/>
            <person name="Sugita T."/>
            <person name="Iwasaki W."/>
            <person name="Tanaka N."/>
            <person name="Takashima M."/>
        </authorList>
    </citation>
    <scope>NUCLEOTIDE SEQUENCE</scope>
    <source>
        <strain evidence="2">HIS016</strain>
    </source>
</reference>
<dbReference type="PANTHER" id="PTHR12959:SF11">
    <property type="entry name" value="GPI TRANSAMIDASE COMPONENT PIG-T"/>
    <property type="match status" value="1"/>
</dbReference>
<feature type="compositionally biased region" description="Basic and acidic residues" evidence="1">
    <location>
        <begin position="555"/>
        <end position="566"/>
    </location>
</feature>
<evidence type="ECO:0000313" key="3">
    <source>
        <dbReference type="Proteomes" id="UP001222932"/>
    </source>
</evidence>
<dbReference type="GO" id="GO:0042765">
    <property type="term" value="C:GPI-anchor transamidase complex"/>
    <property type="evidence" value="ECO:0007669"/>
    <property type="project" value="InterPro"/>
</dbReference>
<dbReference type="GO" id="GO:0016255">
    <property type="term" value="P:attachment of GPI anchor to protein"/>
    <property type="evidence" value="ECO:0007669"/>
    <property type="project" value="InterPro"/>
</dbReference>
<organism evidence="2 3">
    <name type="scientific">Cutaneotrichosporon spelunceum</name>
    <dbReference type="NCBI Taxonomy" id="1672016"/>
    <lineage>
        <taxon>Eukaryota</taxon>
        <taxon>Fungi</taxon>
        <taxon>Dikarya</taxon>
        <taxon>Basidiomycota</taxon>
        <taxon>Agaricomycotina</taxon>
        <taxon>Tremellomycetes</taxon>
        <taxon>Trichosporonales</taxon>
        <taxon>Trichosporonaceae</taxon>
        <taxon>Cutaneotrichosporon</taxon>
    </lineage>
</organism>
<dbReference type="InterPro" id="IPR007245">
    <property type="entry name" value="PIG-T"/>
</dbReference>
<name>A0AAD3TS24_9TREE</name>
<evidence type="ECO:0000256" key="1">
    <source>
        <dbReference type="SAM" id="MobiDB-lite"/>
    </source>
</evidence>
<accession>A0AAD3TS24</accession>
<dbReference type="EMBL" id="BTCM01000002">
    <property type="protein sequence ID" value="GMK55800.1"/>
    <property type="molecule type" value="Genomic_DNA"/>
</dbReference>
<dbReference type="PANTHER" id="PTHR12959">
    <property type="entry name" value="GPI TRANSAMIDASE COMPONENT PIG-T-RELATED"/>
    <property type="match status" value="1"/>
</dbReference>
<feature type="region of interest" description="Disordered" evidence="1">
    <location>
        <begin position="462"/>
        <end position="484"/>
    </location>
</feature>
<feature type="compositionally biased region" description="Acidic residues" evidence="1">
    <location>
        <begin position="576"/>
        <end position="595"/>
    </location>
</feature>
<comment type="caution">
    <text evidence="2">The sequence shown here is derived from an EMBL/GenBank/DDBJ whole genome shotgun (WGS) entry which is preliminary data.</text>
</comment>
<dbReference type="Pfam" id="PF04113">
    <property type="entry name" value="Gpi16"/>
    <property type="match status" value="2"/>
</dbReference>
<dbReference type="AlphaFoldDB" id="A0AAD3TS24"/>
<feature type="compositionally biased region" description="Acidic residues" evidence="1">
    <location>
        <begin position="462"/>
        <end position="479"/>
    </location>
</feature>
<evidence type="ECO:0008006" key="4">
    <source>
        <dbReference type="Google" id="ProtNLM"/>
    </source>
</evidence>
<protein>
    <recommendedName>
        <fullName evidence="4">Gpi16 subunit, GPI transamidase component</fullName>
    </recommendedName>
</protein>
<gene>
    <name evidence="2" type="primary">GPI16</name>
    <name evidence="2" type="ORF">CspeluHIS016_0208560</name>
</gene>
<dbReference type="Proteomes" id="UP001222932">
    <property type="component" value="Unassembled WGS sequence"/>
</dbReference>
<reference evidence="2" key="1">
    <citation type="journal article" date="2023" name="BMC Genomics">
        <title>Chromosome-level genome assemblies of Cutaneotrichosporon spp. (Trichosporonales, Basidiomycota) reveal imbalanced evolution between nucleotide sequences and chromosome synteny.</title>
        <authorList>
            <person name="Kobayashi Y."/>
            <person name="Kayamori A."/>
            <person name="Aoki K."/>
            <person name="Shiwa Y."/>
            <person name="Matsutani M."/>
            <person name="Fujita N."/>
            <person name="Sugita T."/>
            <person name="Iwasaki W."/>
            <person name="Tanaka N."/>
            <person name="Takashima M."/>
        </authorList>
    </citation>
    <scope>NUCLEOTIDE SEQUENCE</scope>
    <source>
        <strain evidence="2">HIS016</strain>
    </source>
</reference>
<keyword evidence="3" id="KW-1185">Reference proteome</keyword>
<proteinExistence type="predicted"/>
<evidence type="ECO:0000313" key="2">
    <source>
        <dbReference type="EMBL" id="GMK55800.1"/>
    </source>
</evidence>
<sequence>MRFAAGILLAAAAAARDTFHESLTLHPLPDGKLSVLFEFTTQFDLHHGAGSTHQSHHSLTPPGLLLPLERNKVSELTVSFTSGQWHARRHGEVGPLAYEAGGGGGSVRGWLRGAPSETDAAWDAVTHAFGGLFCSGVVGAEDSGEAVRTFGDLYPPARDGENASHYLVSTPHLNLCTENLTPFLSLLPSKGVSGLSALLAKPGVVLAWGFKTEGIDVVMPTPDAPGSWRGWWEGVVDLVPMRNQARAFTIHKLFQQPVPHAFPAASSSVIRVVRPRDDRFRSDPAPGRTFQQWMDGRKRTIDEWDLADVSGSDMGFWWDGEGHFQHPLSFEPPLVTVSRVAADRNAADATFIIDITNNAGADRSVVYSEVWPWWVKGWMGEMTVTVDGKDREDLVRQVEYMPSVPPTPSTTTLHLHLTLPAHSTLRVSIPFTKLTLKYDDHRPDAERGREIPAGVLTLLDVEGEDGGSEDEDESEGEADVDCRRSSRQHVYAGKLLLDVPTPDFSMPYNVIIMSSTVMAVFFGSLQGRLVRRWGWVETEPSEDESTGQEQGQGQEQERAPETERLFPVDGKMSYDDMFEEDLNADDTDSDAEEEE</sequence>
<feature type="region of interest" description="Disordered" evidence="1">
    <location>
        <begin position="538"/>
        <end position="595"/>
    </location>
</feature>